<feature type="domain" description="Reverse transcriptase" evidence="1">
    <location>
        <begin position="193"/>
        <end position="273"/>
    </location>
</feature>
<gene>
    <name evidence="2" type="primary">LOC107817408</name>
</gene>
<evidence type="ECO:0000259" key="1">
    <source>
        <dbReference type="Pfam" id="PF00078"/>
    </source>
</evidence>
<name>A0A1S4CCM8_TOBAC</name>
<dbReference type="STRING" id="4097.A0A1S4CCM8"/>
<dbReference type="PANTHER" id="PTHR33116:SF85">
    <property type="entry name" value="REVERSE TRANSCRIPTASE ZINC-BINDING DOMAIN-CONTAINING PROTEIN"/>
    <property type="match status" value="1"/>
</dbReference>
<dbReference type="Pfam" id="PF00078">
    <property type="entry name" value="RVT_1"/>
    <property type="match status" value="1"/>
</dbReference>
<dbReference type="OMA" id="ESAFCIR"/>
<dbReference type="PANTHER" id="PTHR33116">
    <property type="entry name" value="REVERSE TRANSCRIPTASE ZINC-BINDING DOMAIN-CONTAINING PROTEIN-RELATED-RELATED"/>
    <property type="match status" value="1"/>
</dbReference>
<dbReference type="RefSeq" id="XP_016498719.1">
    <property type="nucleotide sequence ID" value="XM_016643233.1"/>
</dbReference>
<sequence length="550" mass="63325">MAAKIEGALVKGGDSNTKFFHRVVVTNRRRNFIESFVVDGVRIEGEEEFNHIEEGDSEWLERAFEEKEVYEAVSSCAGDKALGPDGFSLAFFQLCWDTIKGELMEAIEYFHVNGVSERSINVSFITIVPKKESAFCIRDYRPISLVGSIYKIISKVLSNRLKKFLTGLFRPPRMRLWKVDRSWMLLWCLCGFYGSSTGLRQGDVLSPMLLILVMDALSKMMDHAACGGFLRGFSTPIGVLSARRVSHLLFADDTLVFCDANMDQLTYLKQVLQCKVGFLPTTYLGLPLGASHKDTTIWNSVIERVEKRLAGWQKRYLSKGGKEVLIKSTLSSMSTYYLSMLQAPVSITEKLERLQRNFLWDAVDGTRKFHLVNWQTVTSPKKWGGLGVKDLRVFNRVLWGKWRWRFRVEEHALWREVIVEKYDSMGGGWRTKAIITPFGCGMWRSITKNWEAFSGNITYRVGDGRKINFWNHRWCGEDTLRVSFTHVFRVSNQKELMVQQICKEHGGGLVWDLSFRRNMQDWETAELQDLLTLLYGQDRPQPLLEIGFAW</sequence>
<dbReference type="InterPro" id="IPR000477">
    <property type="entry name" value="RT_dom"/>
</dbReference>
<evidence type="ECO:0000313" key="2">
    <source>
        <dbReference type="RefSeq" id="XP_016498719.1"/>
    </source>
</evidence>
<dbReference type="PaxDb" id="4097-A0A1S4CCM8"/>
<dbReference type="KEGG" id="nta:107817408"/>
<proteinExistence type="predicted"/>
<reference evidence="2" key="1">
    <citation type="submission" date="2025-08" db="UniProtKB">
        <authorList>
            <consortium name="RefSeq"/>
        </authorList>
    </citation>
    <scope>IDENTIFICATION</scope>
</reference>
<accession>A0A1S4CCM8</accession>
<protein>
    <recommendedName>
        <fullName evidence="1">Reverse transcriptase domain-containing protein</fullName>
    </recommendedName>
</protein>
<dbReference type="SUPFAM" id="SSF56672">
    <property type="entry name" value="DNA/RNA polymerases"/>
    <property type="match status" value="1"/>
</dbReference>
<organism evidence="2">
    <name type="scientific">Nicotiana tabacum</name>
    <name type="common">Common tobacco</name>
    <dbReference type="NCBI Taxonomy" id="4097"/>
    <lineage>
        <taxon>Eukaryota</taxon>
        <taxon>Viridiplantae</taxon>
        <taxon>Streptophyta</taxon>
        <taxon>Embryophyta</taxon>
        <taxon>Tracheophyta</taxon>
        <taxon>Spermatophyta</taxon>
        <taxon>Magnoliopsida</taxon>
        <taxon>eudicotyledons</taxon>
        <taxon>Gunneridae</taxon>
        <taxon>Pentapetalae</taxon>
        <taxon>asterids</taxon>
        <taxon>lamiids</taxon>
        <taxon>Solanales</taxon>
        <taxon>Solanaceae</taxon>
        <taxon>Nicotianoideae</taxon>
        <taxon>Nicotianeae</taxon>
        <taxon>Nicotiana</taxon>
    </lineage>
</organism>
<dbReference type="AlphaFoldDB" id="A0A1S4CCM8"/>
<dbReference type="InterPro" id="IPR043502">
    <property type="entry name" value="DNA/RNA_pol_sf"/>
</dbReference>
<dbReference type="OrthoDB" id="1937528at2759"/>